<dbReference type="Pfam" id="PF10098">
    <property type="entry name" value="DUF2336"/>
    <property type="match status" value="1"/>
</dbReference>
<evidence type="ECO:0000313" key="2">
    <source>
        <dbReference type="Proteomes" id="UP000509367"/>
    </source>
</evidence>
<gene>
    <name evidence="1" type="ORF">HTY61_04565</name>
</gene>
<dbReference type="RefSeq" id="WP_175275678.1">
    <property type="nucleotide sequence ID" value="NZ_CP054836.1"/>
</dbReference>
<dbReference type="EMBL" id="CP054836">
    <property type="protein sequence ID" value="QKV17781.1"/>
    <property type="molecule type" value="Genomic_DNA"/>
</dbReference>
<reference evidence="1 2" key="1">
    <citation type="submission" date="2020-06" db="EMBL/GenBank/DDBJ databases">
        <title>Oricola thermophila sp. nov. isolated from a tidal sediments.</title>
        <authorList>
            <person name="Kwon K.K."/>
            <person name="Yang S.-H."/>
            <person name="Park M.-J."/>
        </authorList>
    </citation>
    <scope>NUCLEOTIDE SEQUENCE [LARGE SCALE GENOMIC DNA]</scope>
    <source>
        <strain evidence="1 2">MEBiC13590</strain>
    </source>
</reference>
<dbReference type="InterPro" id="IPR014598">
    <property type="entry name" value="UCP035865"/>
</dbReference>
<organism evidence="1 2">
    <name type="scientific">Oricola thermophila</name>
    <dbReference type="NCBI Taxonomy" id="2742145"/>
    <lineage>
        <taxon>Bacteria</taxon>
        <taxon>Pseudomonadati</taxon>
        <taxon>Pseudomonadota</taxon>
        <taxon>Alphaproteobacteria</taxon>
        <taxon>Hyphomicrobiales</taxon>
        <taxon>Ahrensiaceae</taxon>
        <taxon>Oricola</taxon>
    </lineage>
</organism>
<dbReference type="AlphaFoldDB" id="A0A6N1V9V0"/>
<dbReference type="KEGG" id="orm:HTY61_04565"/>
<evidence type="ECO:0000313" key="1">
    <source>
        <dbReference type="EMBL" id="QKV17781.1"/>
    </source>
</evidence>
<name>A0A6N1V9V0_9HYPH</name>
<protein>
    <submittedName>
        <fullName evidence="1">DUF2336 domain-containing protein</fullName>
    </submittedName>
</protein>
<accession>A0A6N1V9V0</accession>
<dbReference type="InterPro" id="IPR019285">
    <property type="entry name" value="DUF2336"/>
</dbReference>
<dbReference type="Proteomes" id="UP000509367">
    <property type="component" value="Chromosome"/>
</dbReference>
<proteinExistence type="predicted"/>
<dbReference type="PIRSF" id="PIRSF035865">
    <property type="entry name" value="UCP035865"/>
    <property type="match status" value="1"/>
</dbReference>
<sequence length="381" mass="41035">MTIVQHFLKWSRAADVAKRAAAASALARAYLQSQVMDFDERCAADAAMTLLLDDPSPKVRLALAEAMASSRAAPPHIIAALAGDQYEIASLVIARSPVLRDGDLIARVAIAEPRIQVLIASRPEVSNSLALAISQHGHRDAILALLGNHNAKVCARCRELIIEQHLTDADVRGALLADPDLSPVQRLKVMQAARDALAGSPLVARVLGETSARRISNEAASSALVLFASGRTDDGVTELIDELRATGALTTKLLIRAICAGKVDFVARVIADLSGQAYTRVTAIFASERENQLRALLEAAGLAESVHSLFTHAIRIWRDVANGRLQSGEQEVTRMVLERFETEHLAAKDHANDDVVALLRSIHLDMIRQNARKHALNLAAA</sequence>
<keyword evidence="2" id="KW-1185">Reference proteome</keyword>